<comment type="caution">
    <text evidence="2">The sequence shown here is derived from an EMBL/GenBank/DDBJ whole genome shotgun (WGS) entry which is preliminary data.</text>
</comment>
<dbReference type="InterPro" id="IPR003673">
    <property type="entry name" value="CoA-Trfase_fam_III"/>
</dbReference>
<dbReference type="InterPro" id="IPR044855">
    <property type="entry name" value="CoA-Trfase_III_dom3_sf"/>
</dbReference>
<dbReference type="InterPro" id="IPR050483">
    <property type="entry name" value="CoA-transferase_III_domain"/>
</dbReference>
<accession>A0A523XRN4</accession>
<dbReference type="EMBL" id="SOIP01000191">
    <property type="protein sequence ID" value="TET81922.1"/>
    <property type="molecule type" value="Genomic_DNA"/>
</dbReference>
<dbReference type="SUPFAM" id="SSF89796">
    <property type="entry name" value="CoA-transferase family III (CaiB/BaiF)"/>
    <property type="match status" value="1"/>
</dbReference>
<keyword evidence="1 2" id="KW-0808">Transferase</keyword>
<dbReference type="Proteomes" id="UP000315534">
    <property type="component" value="Unassembled WGS sequence"/>
</dbReference>
<protein>
    <submittedName>
        <fullName evidence="2">CoA transferase</fullName>
    </submittedName>
</protein>
<dbReference type="Pfam" id="PF02515">
    <property type="entry name" value="CoA_transf_3"/>
    <property type="match status" value="1"/>
</dbReference>
<dbReference type="Gene3D" id="3.30.1540.10">
    <property type="entry name" value="formyl-coa transferase, domain 3"/>
    <property type="match status" value="1"/>
</dbReference>
<dbReference type="AlphaFoldDB" id="A0A523XRN4"/>
<evidence type="ECO:0000313" key="3">
    <source>
        <dbReference type="Proteomes" id="UP000315534"/>
    </source>
</evidence>
<dbReference type="Gene3D" id="3.40.50.10540">
    <property type="entry name" value="Crotonobetainyl-coa:carnitine coa-transferase, domain 1"/>
    <property type="match status" value="1"/>
</dbReference>
<dbReference type="PANTHER" id="PTHR48207:SF3">
    <property type="entry name" value="SUCCINATE--HYDROXYMETHYLGLUTARATE COA-TRANSFERASE"/>
    <property type="match status" value="1"/>
</dbReference>
<reference evidence="2 3" key="1">
    <citation type="submission" date="2019-03" db="EMBL/GenBank/DDBJ databases">
        <title>Metabolic potential of uncultured bacteria and archaea associated with petroleum seepage in deep-sea sediments.</title>
        <authorList>
            <person name="Dong X."/>
            <person name="Hubert C."/>
        </authorList>
    </citation>
    <scope>NUCLEOTIDE SEQUENCE [LARGE SCALE GENOMIC DNA]</scope>
    <source>
        <strain evidence="2">E29_bin36</strain>
    </source>
</reference>
<evidence type="ECO:0000313" key="2">
    <source>
        <dbReference type="EMBL" id="TET81922.1"/>
    </source>
</evidence>
<dbReference type="GO" id="GO:0008410">
    <property type="term" value="F:CoA-transferase activity"/>
    <property type="evidence" value="ECO:0007669"/>
    <property type="project" value="TreeGrafter"/>
</dbReference>
<evidence type="ECO:0000256" key="1">
    <source>
        <dbReference type="ARBA" id="ARBA00022679"/>
    </source>
</evidence>
<proteinExistence type="predicted"/>
<organism evidence="2 3">
    <name type="scientific">candidate division TA06 bacterium</name>
    <dbReference type="NCBI Taxonomy" id="2250710"/>
    <lineage>
        <taxon>Bacteria</taxon>
        <taxon>Bacteria division TA06</taxon>
    </lineage>
</organism>
<name>A0A523XRN4_UNCT6</name>
<dbReference type="PANTHER" id="PTHR48207">
    <property type="entry name" value="SUCCINATE--HYDROXYMETHYLGLUTARATE COA-TRANSFERASE"/>
    <property type="match status" value="1"/>
</dbReference>
<gene>
    <name evidence="2" type="ORF">E3J38_03070</name>
</gene>
<dbReference type="InterPro" id="IPR023606">
    <property type="entry name" value="CoA-Trfase_III_dom_1_sf"/>
</dbReference>
<sequence length="431" mass="48571">MSKSENSESAGGSPNESLLSPYRALDLTDEKGALCGRILGDFGVDVIKIEPPGGDPSRRIGPFYHDIPDLEKSLYWFAYNTNKRGITLNIETSDGRELFKSLVKTADFVLESFPPGHMDRIGLGYSALNEINPQIIMTSITPFGQTGPWRDYKGSDIALWALSSYMYVEGDEDRAPVRFGYPQSYFHAGLEAAAGTLVALHHRQLTGEGQWVDVSAQQALIIVNLQNQQYWDLARFNPRRAGPCVYRSGVKWAYQRRIWQCKDGFVCFILMAGTTGAPGNTALTEWMDSEGLAPECMKRMNWSAFNIRADEIAVEDYEEITRALAAFFSRHTKSELYEGAIKRGIFLYPCSTVEDLRNDPHLRVRDLWTEVEHSELNDTLVYPRPCMLLSETLCEIQRRAPLIGEHNEEIYAEELGLSKSELVTLKQGMVI</sequence>